<dbReference type="PROSITE" id="PS50931">
    <property type="entry name" value="HTH_LYSR"/>
    <property type="match status" value="1"/>
</dbReference>
<dbReference type="Gene3D" id="1.10.10.10">
    <property type="entry name" value="Winged helix-like DNA-binding domain superfamily/Winged helix DNA-binding domain"/>
    <property type="match status" value="1"/>
</dbReference>
<dbReference type="RefSeq" id="WP_067983061.1">
    <property type="nucleotide sequence ID" value="NZ_CAXBCE010000025.1"/>
</dbReference>
<dbReference type="Proteomes" id="UP001449225">
    <property type="component" value="Unassembled WGS sequence"/>
</dbReference>
<evidence type="ECO:0000256" key="4">
    <source>
        <dbReference type="ARBA" id="ARBA00023163"/>
    </source>
</evidence>
<evidence type="ECO:0000313" key="6">
    <source>
        <dbReference type="EMBL" id="MEM5535091.1"/>
    </source>
</evidence>
<dbReference type="EMBL" id="JBBMRA010000001">
    <property type="protein sequence ID" value="MEM5535091.1"/>
    <property type="molecule type" value="Genomic_DNA"/>
</dbReference>
<dbReference type="SUPFAM" id="SSF53850">
    <property type="entry name" value="Periplasmic binding protein-like II"/>
    <property type="match status" value="1"/>
</dbReference>
<comment type="similarity">
    <text evidence="1">Belongs to the LysR transcriptional regulatory family.</text>
</comment>
<evidence type="ECO:0000313" key="7">
    <source>
        <dbReference type="Proteomes" id="UP001449225"/>
    </source>
</evidence>
<dbReference type="InterPro" id="IPR036388">
    <property type="entry name" value="WH-like_DNA-bd_sf"/>
</dbReference>
<evidence type="ECO:0000256" key="3">
    <source>
        <dbReference type="ARBA" id="ARBA00023125"/>
    </source>
</evidence>
<keyword evidence="4" id="KW-0804">Transcription</keyword>
<protein>
    <submittedName>
        <fullName evidence="6">LysR family transcriptional regulator</fullName>
    </submittedName>
</protein>
<dbReference type="InterPro" id="IPR036390">
    <property type="entry name" value="WH_DNA-bd_sf"/>
</dbReference>
<keyword evidence="3" id="KW-0238">DNA-binding</keyword>
<dbReference type="Pfam" id="PF03466">
    <property type="entry name" value="LysR_substrate"/>
    <property type="match status" value="1"/>
</dbReference>
<dbReference type="Pfam" id="PF00126">
    <property type="entry name" value="HTH_1"/>
    <property type="match status" value="1"/>
</dbReference>
<accession>A0ABU9TMZ6</accession>
<dbReference type="PANTHER" id="PTHR30126:SF88">
    <property type="entry name" value="TRANSCRIPTIONAL REGULATOR-RELATED"/>
    <property type="match status" value="1"/>
</dbReference>
<sequence length="295" mass="32477">MPAVTLDQWQTLIAVVDKGGYAAAAEVLNKSQSTVSYAIQKLESSLNIRAFSIDGRRAILTPAGKTLYQRAKVLLEEANQLETQAQQFSEGWEPELRIAMDTLFPEWVMLDVIDQFIQAHPLTRIELMETVLSGTDEALLKKEADIVIGGRIPPGFLGDPILLVNFCAVASPNHPLHQLNRPLNYQDLRLHRQLVVKDSGSRDLDAGWLGAQHRLTLGHLRISIDAACKGLGYAWFPTLKIQHELDQGQLKPLNLDVGGKRDVQLNLIYSAGDYAGPAAKLFGSLLTTHTANIAT</sequence>
<organism evidence="6 7">
    <name type="scientific">Neptuniibacter pectenicola</name>
    <dbReference type="NCBI Taxonomy" id="1806669"/>
    <lineage>
        <taxon>Bacteria</taxon>
        <taxon>Pseudomonadati</taxon>
        <taxon>Pseudomonadota</taxon>
        <taxon>Gammaproteobacteria</taxon>
        <taxon>Oceanospirillales</taxon>
        <taxon>Oceanospirillaceae</taxon>
        <taxon>Neptuniibacter</taxon>
    </lineage>
</organism>
<dbReference type="InterPro" id="IPR005119">
    <property type="entry name" value="LysR_subst-bd"/>
</dbReference>
<evidence type="ECO:0000256" key="1">
    <source>
        <dbReference type="ARBA" id="ARBA00009437"/>
    </source>
</evidence>
<dbReference type="InterPro" id="IPR000847">
    <property type="entry name" value="LysR_HTH_N"/>
</dbReference>
<comment type="caution">
    <text evidence="6">The sequence shown here is derived from an EMBL/GenBank/DDBJ whole genome shotgun (WGS) entry which is preliminary data.</text>
</comment>
<dbReference type="PANTHER" id="PTHR30126">
    <property type="entry name" value="HTH-TYPE TRANSCRIPTIONAL REGULATOR"/>
    <property type="match status" value="1"/>
</dbReference>
<evidence type="ECO:0000259" key="5">
    <source>
        <dbReference type="PROSITE" id="PS50931"/>
    </source>
</evidence>
<keyword evidence="2" id="KW-0805">Transcription regulation</keyword>
<keyword evidence="7" id="KW-1185">Reference proteome</keyword>
<feature type="domain" description="HTH lysR-type" evidence="5">
    <location>
        <begin position="4"/>
        <end position="61"/>
    </location>
</feature>
<dbReference type="SUPFAM" id="SSF46785">
    <property type="entry name" value="Winged helix' DNA-binding domain"/>
    <property type="match status" value="1"/>
</dbReference>
<dbReference type="Gene3D" id="3.40.190.290">
    <property type="match status" value="1"/>
</dbReference>
<gene>
    <name evidence="6" type="ORF">WNY58_01680</name>
</gene>
<proteinExistence type="inferred from homology"/>
<evidence type="ECO:0000256" key="2">
    <source>
        <dbReference type="ARBA" id="ARBA00023015"/>
    </source>
</evidence>
<reference evidence="6 7" key="1">
    <citation type="submission" date="2024-03" db="EMBL/GenBank/DDBJ databases">
        <title>Community enrichment and isolation of bacterial strains for fucoidan degradation.</title>
        <authorList>
            <person name="Sichert A."/>
        </authorList>
    </citation>
    <scope>NUCLEOTIDE SEQUENCE [LARGE SCALE GENOMIC DNA]</scope>
    <source>
        <strain evidence="6 7">AS76</strain>
    </source>
</reference>
<name>A0ABU9TMZ6_9GAMM</name>